<sequence>MSAKRTLKVFFEEKQLKHKTYYVDHKKQVHMVESDFLINVIVNITPAHEQEKILETIRKIDFANGDVHHFLEHLAKGYVLTNY</sequence>
<organism evidence="1 2">
    <name type="scientific">Paenibacillus glycanilyticus</name>
    <dbReference type="NCBI Taxonomy" id="126569"/>
    <lineage>
        <taxon>Bacteria</taxon>
        <taxon>Bacillati</taxon>
        <taxon>Bacillota</taxon>
        <taxon>Bacilli</taxon>
        <taxon>Bacillales</taxon>
        <taxon>Paenibacillaceae</taxon>
        <taxon>Paenibacillus</taxon>
    </lineage>
</organism>
<keyword evidence="2" id="KW-1185">Reference proteome</keyword>
<name>A0ABQ6NSH0_9BACL</name>
<evidence type="ECO:0000313" key="1">
    <source>
        <dbReference type="EMBL" id="GMK47485.1"/>
    </source>
</evidence>
<proteinExistence type="predicted"/>
<dbReference type="RefSeq" id="WP_317981438.1">
    <property type="nucleotide sequence ID" value="NZ_BTCL01000020.1"/>
</dbReference>
<protein>
    <submittedName>
        <fullName evidence="1">Uncharacterized protein</fullName>
    </submittedName>
</protein>
<reference evidence="1 2" key="1">
    <citation type="submission" date="2023-05" db="EMBL/GenBank/DDBJ databases">
        <title>Draft genome of Paenibacillus sp. CCS26.</title>
        <authorList>
            <person name="Akita H."/>
            <person name="Shinto Y."/>
            <person name="Kimura Z."/>
        </authorList>
    </citation>
    <scope>NUCLEOTIDE SEQUENCE [LARGE SCALE GENOMIC DNA]</scope>
    <source>
        <strain evidence="1 2">CCS26</strain>
    </source>
</reference>
<gene>
    <name evidence="1" type="ORF">PghCCS26_46150</name>
</gene>
<dbReference type="Proteomes" id="UP001285921">
    <property type="component" value="Unassembled WGS sequence"/>
</dbReference>
<dbReference type="EMBL" id="BTCL01000020">
    <property type="protein sequence ID" value="GMK47485.1"/>
    <property type="molecule type" value="Genomic_DNA"/>
</dbReference>
<comment type="caution">
    <text evidence="1">The sequence shown here is derived from an EMBL/GenBank/DDBJ whole genome shotgun (WGS) entry which is preliminary data.</text>
</comment>
<evidence type="ECO:0000313" key="2">
    <source>
        <dbReference type="Proteomes" id="UP001285921"/>
    </source>
</evidence>
<accession>A0ABQ6NSH0</accession>